<dbReference type="InterPro" id="IPR053911">
    <property type="entry name" value="PGAP2IP_TM_2nd"/>
</dbReference>
<evidence type="ECO:0000259" key="3">
    <source>
        <dbReference type="PROSITE" id="PS51011"/>
    </source>
</evidence>
<sequence length="1760" mass="194604">MGSSSSKSRVTKHGNASTRGSSRGVSGTSIGTGSSGRRRVTANQMQSTHLEFSEIVTFNPIYSHLECYLRQLNWWILDGKLKGAPFRLNKGGPAGPTGECGSVGQWSYCKMNEKYKQPPASRYIGAAAPGFDLGAGLSQTIQTTIQICHQQPLEDANVRTALLYLVERLAYQGVAIRTDLDIFSIYAHLKSMSTTGYAPPPEDVVGTHVMNIMSLAAFKAPVEWENRMELANRIKVELHADILEVQLSMSRSVSETTSHPDRPIGIDELKRRVSQAREQAEAHIGRGDASHWEELSSVTSMLARVEGMLEHSIRQPGSTTGLSYTPRASTSMSTSGSGSISSSITTRMPSILPSSTTAVNPMPVNVGTKTGLPGAVTLNSYSEPAIPSDRLTFSYLWKLWALQSRKTQQDIPTLGGKFLDLQLLALNITSLGGQAEINRDPRLWKRLAAQLKLIDHENQDDDHSKRIVHMLQKTQGELLLPFEQYCIAWSRLSEEERNKSLLEYATATKTLKAKLPSPMPEVTDTLLPMPVMPVRGATLTPNSPELEEAMKLVDFYFHGFYPGIPLRAKIQRLLELPPSELPNHTWTRKRIDWLSKFSQTYAGRSTDQIIAYMAGIIPQHLSQQLPGKKPITVSPPSGWPVNDVKVTEVPPPTSTAMFPPQLIIQANRFVDITLQAVESVRPMRRVELPDAHQQPLKALVTEAYDLALFLYRASALHYMLFIDEKDTRSGIMHVAQGAYFATPKDDVASRGLGAVLGTSMYTREESARAMSRQQIVFNSSWVARVHTICASAAFLCALAVGTSLHYKKIVKNGVAGWPQEWWPSVSATIGDWYPERNLFQILIALTSGPRFGLVFLWWFVTRTKHPKAALAIAICGVIRTVSCGGWVYITSNDDHDAHDVLMIIYVVCNLPWMVGSISYTPHGQHSSRKRRKIVATSFFGALPPMIYFFIRHKVQRIPGAYTHYSFFEWWLIVADIAFDSLKSAEFSTIEISIRTVGSSSAEIEKTRVPETDISADSIHPKASIESKVLPKNVQEKKPENAATSTISSNRPGLIKSIIFSQAATYAADLYLSYCSWSVYTSLAITLFYFNIWELGVTGSELAVISTLTPFWLGIRSFRKSMASHTGQVVTRACVILGMAAYATDEPLGRLFIVAFANMALGIDWAITWSGLNEHVNPMDNSLVLAAGFILANLSKLANHSNNPVWPIVDSRSGGWNKTGLFLALLALVQFASRPPTSTREVVKLDSSRTWMSSVGLGGTIFALYSLFADSGTIVAWSWTGYPAKGPIPGVISGSVTISVLCAGLALASSSSASRVVNHPAWLSIGAGACFIMYQYRDWVGYAGGLVYGLFLMSIFPKMLQESAFRGSAWVYYLMWLTIVALILADVWATAYAFVPGGVYMRERTDIVLTAEVIAIACGVLNWGKRTIGSNEAQSSNTPSVSVFAKLKSRIRATLGLVMVLAMSVALYRTPRSPPVPHHSGDRLITAGIWTMHFGQDNEGRDSQRRMRNLIRDMELDVVGLLETDLHQRTVFGHRDLTQVIAEELGYFPILNSTHHLLPSPNGELAPAISAVIDAWGTKVHVVVSHNGQEEDPLDRELQSKKLAEIMNATFPEPTIFLGYVVTKPQSPRPAPYFFLTEDGRMHDIDHLDWDRWCEYILYRGLLDMLASAEAQSPIPSSKASLSPPFVHRLPLTRAYTVGKFVVPKHGFTITGESDDDRYIRSRKEDMPPGHLFNEAYYPPHGKNGHVYHVFVSLSSLACHI</sequence>
<dbReference type="InterPro" id="IPR036691">
    <property type="entry name" value="Endo/exonu/phosph_ase_sf"/>
</dbReference>
<dbReference type="PANTHER" id="PTHR14859">
    <property type="entry name" value="CALCOFLUOR WHITE HYPERSENSITIVE PROTEIN PRECURSOR"/>
    <property type="match status" value="1"/>
</dbReference>
<evidence type="ECO:0000256" key="2">
    <source>
        <dbReference type="SAM" id="Phobius"/>
    </source>
</evidence>
<protein>
    <submittedName>
        <fullName evidence="4">Frag1/DRAM/Sfk1 family</fullName>
    </submittedName>
</protein>
<dbReference type="Pfam" id="PF23226">
    <property type="entry name" value="Exo_endo_phos_PGAP2IP"/>
    <property type="match status" value="1"/>
</dbReference>
<feature type="transmembrane region" description="Helical" evidence="2">
    <location>
        <begin position="1319"/>
        <end position="1335"/>
    </location>
</feature>
<feature type="transmembrane region" description="Helical" evidence="2">
    <location>
        <begin position="1450"/>
        <end position="1467"/>
    </location>
</feature>
<comment type="caution">
    <text evidence="4">The sequence shown here is derived from an EMBL/GenBank/DDBJ whole genome shotgun (WGS) entry which is preliminary data.</text>
</comment>
<dbReference type="SUPFAM" id="SSF46774">
    <property type="entry name" value="ARID-like"/>
    <property type="match status" value="1"/>
</dbReference>
<dbReference type="EMBL" id="JACYCC010000398">
    <property type="protein sequence ID" value="KAF8666602.1"/>
    <property type="molecule type" value="Genomic_DNA"/>
</dbReference>
<dbReference type="PANTHER" id="PTHR14859:SF1">
    <property type="entry name" value="PGAP2-INTERACTING PROTEIN"/>
    <property type="match status" value="1"/>
</dbReference>
<dbReference type="InterPro" id="IPR051916">
    <property type="entry name" value="GPI-anchor_lipid_remodeler"/>
</dbReference>
<dbReference type="PROSITE" id="PS51011">
    <property type="entry name" value="ARID"/>
    <property type="match status" value="1"/>
</dbReference>
<proteinExistence type="predicted"/>
<feature type="transmembrane region" description="Helical" evidence="2">
    <location>
        <begin position="838"/>
        <end position="861"/>
    </location>
</feature>
<feature type="transmembrane region" description="Helical" evidence="2">
    <location>
        <begin position="868"/>
        <end position="889"/>
    </location>
</feature>
<feature type="transmembrane region" description="Helical" evidence="2">
    <location>
        <begin position="1406"/>
        <end position="1423"/>
    </location>
</feature>
<feature type="region of interest" description="Disordered" evidence="1">
    <location>
        <begin position="314"/>
        <end position="347"/>
    </location>
</feature>
<keyword evidence="2" id="KW-0812">Transmembrane</keyword>
<dbReference type="SUPFAM" id="SSF56219">
    <property type="entry name" value="DNase I-like"/>
    <property type="match status" value="1"/>
</dbReference>
<dbReference type="InterPro" id="IPR019402">
    <property type="entry name" value="CWH43_N"/>
</dbReference>
<dbReference type="GO" id="GO:0016020">
    <property type="term" value="C:membrane"/>
    <property type="evidence" value="ECO:0007669"/>
    <property type="project" value="GOC"/>
</dbReference>
<dbReference type="GO" id="GO:0003677">
    <property type="term" value="F:DNA binding"/>
    <property type="evidence" value="ECO:0007669"/>
    <property type="project" value="InterPro"/>
</dbReference>
<evidence type="ECO:0000256" key="1">
    <source>
        <dbReference type="SAM" id="MobiDB-lite"/>
    </source>
</evidence>
<name>A0A8H7GXP1_9AGAM</name>
<feature type="transmembrane region" description="Helical" evidence="2">
    <location>
        <begin position="1341"/>
        <end position="1359"/>
    </location>
</feature>
<dbReference type="Pfam" id="PF10277">
    <property type="entry name" value="Frag1"/>
    <property type="match status" value="1"/>
</dbReference>
<dbReference type="Pfam" id="PF23022">
    <property type="entry name" value="6TM_1st_PGAP2IP"/>
    <property type="match status" value="1"/>
</dbReference>
<gene>
    <name evidence="4" type="ORF">RHS04_09550</name>
</gene>
<dbReference type="Proteomes" id="UP000650582">
    <property type="component" value="Unassembled WGS sequence"/>
</dbReference>
<dbReference type="InterPro" id="IPR053912">
    <property type="entry name" value="PGAP2IP_TM_1nd"/>
</dbReference>
<feature type="transmembrane region" description="Helical" evidence="2">
    <location>
        <begin position="1253"/>
        <end position="1278"/>
    </location>
</feature>
<dbReference type="Gene3D" id="1.10.150.60">
    <property type="entry name" value="ARID DNA-binding domain"/>
    <property type="match status" value="1"/>
</dbReference>
<dbReference type="SMART" id="SM00501">
    <property type="entry name" value="BRIGHT"/>
    <property type="match status" value="1"/>
</dbReference>
<dbReference type="GO" id="GO:0006506">
    <property type="term" value="P:GPI anchor biosynthetic process"/>
    <property type="evidence" value="ECO:0007669"/>
    <property type="project" value="TreeGrafter"/>
</dbReference>
<feature type="compositionally biased region" description="Polar residues" evidence="1">
    <location>
        <begin position="315"/>
        <end position="328"/>
    </location>
</feature>
<evidence type="ECO:0000313" key="5">
    <source>
        <dbReference type="Proteomes" id="UP000650582"/>
    </source>
</evidence>
<feature type="transmembrane region" description="Helical" evidence="2">
    <location>
        <begin position="901"/>
        <end position="921"/>
    </location>
</feature>
<dbReference type="InterPro" id="IPR057315">
    <property type="entry name" value="Exo_endo_phos_PGAP2IP_C"/>
</dbReference>
<keyword evidence="2" id="KW-1133">Transmembrane helix</keyword>
<feature type="compositionally biased region" description="Low complexity" evidence="1">
    <location>
        <begin position="17"/>
        <end position="32"/>
    </location>
</feature>
<dbReference type="Pfam" id="PF23021">
    <property type="entry name" value="6TM_2nd_PGAP2IP"/>
    <property type="match status" value="1"/>
</dbReference>
<evidence type="ECO:0000313" key="4">
    <source>
        <dbReference type="EMBL" id="KAF8666602.1"/>
    </source>
</evidence>
<feature type="compositionally biased region" description="Low complexity" evidence="1">
    <location>
        <begin position="329"/>
        <end position="346"/>
    </location>
</feature>
<feature type="domain" description="ARID" evidence="3">
    <location>
        <begin position="386"/>
        <end position="487"/>
    </location>
</feature>
<dbReference type="GO" id="GO:0005783">
    <property type="term" value="C:endoplasmic reticulum"/>
    <property type="evidence" value="ECO:0007669"/>
    <property type="project" value="TreeGrafter"/>
</dbReference>
<accession>A0A8H7GXP1</accession>
<feature type="transmembrane region" description="Helical" evidence="2">
    <location>
        <begin position="1371"/>
        <end position="1394"/>
    </location>
</feature>
<feature type="transmembrane region" description="Helical" evidence="2">
    <location>
        <begin position="1290"/>
        <end position="1307"/>
    </location>
</feature>
<dbReference type="Gene3D" id="3.60.10.10">
    <property type="entry name" value="Endonuclease/exonuclease/phosphatase"/>
    <property type="match status" value="1"/>
</dbReference>
<feature type="transmembrane region" description="Helical" evidence="2">
    <location>
        <begin position="1095"/>
        <end position="1114"/>
    </location>
</feature>
<dbReference type="GO" id="GO:0031505">
    <property type="term" value="P:fungal-type cell wall organization"/>
    <property type="evidence" value="ECO:0007669"/>
    <property type="project" value="TreeGrafter"/>
</dbReference>
<organism evidence="4 5">
    <name type="scientific">Rhizoctonia solani</name>
    <dbReference type="NCBI Taxonomy" id="456999"/>
    <lineage>
        <taxon>Eukaryota</taxon>
        <taxon>Fungi</taxon>
        <taxon>Dikarya</taxon>
        <taxon>Basidiomycota</taxon>
        <taxon>Agaricomycotina</taxon>
        <taxon>Agaricomycetes</taxon>
        <taxon>Cantharellales</taxon>
        <taxon>Ceratobasidiaceae</taxon>
        <taxon>Rhizoctonia</taxon>
    </lineage>
</organism>
<dbReference type="InterPro" id="IPR001606">
    <property type="entry name" value="ARID_dom"/>
</dbReference>
<dbReference type="CDD" id="cd16100">
    <property type="entry name" value="ARID"/>
    <property type="match status" value="1"/>
</dbReference>
<feature type="transmembrane region" description="Helical" evidence="2">
    <location>
        <begin position="1069"/>
        <end position="1089"/>
    </location>
</feature>
<dbReference type="Pfam" id="PF01388">
    <property type="entry name" value="ARID"/>
    <property type="match status" value="1"/>
</dbReference>
<keyword evidence="2" id="KW-0472">Membrane</keyword>
<dbReference type="InterPro" id="IPR036431">
    <property type="entry name" value="ARID_dom_sf"/>
</dbReference>
<reference evidence="4" key="1">
    <citation type="submission" date="2020-09" db="EMBL/GenBank/DDBJ databases">
        <title>Comparative genome analyses of four rice-infecting Rhizoctonia solani isolates reveal extensive enrichment of homogalacturonan modification genes.</title>
        <authorList>
            <person name="Lee D.-Y."/>
            <person name="Jeon J."/>
            <person name="Kim K.-T."/>
            <person name="Cheong K."/>
            <person name="Song H."/>
            <person name="Choi G."/>
            <person name="Ko J."/>
            <person name="Opiyo S.O."/>
            <person name="Zuo S."/>
            <person name="Madhav S."/>
            <person name="Lee Y.-H."/>
            <person name="Wang G.-L."/>
        </authorList>
    </citation>
    <scope>NUCLEOTIDE SEQUENCE</scope>
    <source>
        <strain evidence="4">AG1-IA YN-7</strain>
    </source>
</reference>
<feature type="region of interest" description="Disordered" evidence="1">
    <location>
        <begin position="1"/>
        <end position="42"/>
    </location>
</feature>